<organism evidence="3 4">
    <name type="scientific">Reticulomyxa filosa</name>
    <dbReference type="NCBI Taxonomy" id="46433"/>
    <lineage>
        <taxon>Eukaryota</taxon>
        <taxon>Sar</taxon>
        <taxon>Rhizaria</taxon>
        <taxon>Retaria</taxon>
        <taxon>Foraminifera</taxon>
        <taxon>Monothalamids</taxon>
        <taxon>Reticulomyxidae</taxon>
        <taxon>Reticulomyxa</taxon>
    </lineage>
</organism>
<evidence type="ECO:0000313" key="4">
    <source>
        <dbReference type="Proteomes" id="UP000023152"/>
    </source>
</evidence>
<dbReference type="OMA" id="WIHISAI"/>
<feature type="coiled-coil region" evidence="1">
    <location>
        <begin position="844"/>
        <end position="1006"/>
    </location>
</feature>
<feature type="region of interest" description="Disordered" evidence="2">
    <location>
        <begin position="93"/>
        <end position="118"/>
    </location>
</feature>
<keyword evidence="4" id="KW-1185">Reference proteome</keyword>
<evidence type="ECO:0000256" key="2">
    <source>
        <dbReference type="SAM" id="MobiDB-lite"/>
    </source>
</evidence>
<evidence type="ECO:0000256" key="1">
    <source>
        <dbReference type="SAM" id="Coils"/>
    </source>
</evidence>
<gene>
    <name evidence="3" type="ORF">RFI_21669</name>
</gene>
<feature type="coiled-coil region" evidence="1">
    <location>
        <begin position="719"/>
        <end position="800"/>
    </location>
</feature>
<accession>X6MPT6</accession>
<proteinExistence type="predicted"/>
<reference evidence="3 4" key="1">
    <citation type="journal article" date="2013" name="Curr. Biol.">
        <title>The Genome of the Foraminiferan Reticulomyxa filosa.</title>
        <authorList>
            <person name="Glockner G."/>
            <person name="Hulsmann N."/>
            <person name="Schleicher M."/>
            <person name="Noegel A.A."/>
            <person name="Eichinger L."/>
            <person name="Gallinger C."/>
            <person name="Pawlowski J."/>
            <person name="Sierra R."/>
            <person name="Euteneuer U."/>
            <person name="Pillet L."/>
            <person name="Moustafa A."/>
            <person name="Platzer M."/>
            <person name="Groth M."/>
            <person name="Szafranski K."/>
            <person name="Schliwa M."/>
        </authorList>
    </citation>
    <scope>NUCLEOTIDE SEQUENCE [LARGE SCALE GENOMIC DNA]</scope>
</reference>
<comment type="caution">
    <text evidence="3">The sequence shown here is derived from an EMBL/GenBank/DDBJ whole genome shotgun (WGS) entry which is preliminary data.</text>
</comment>
<sequence length="1406" mass="164903">MSGVNDHVRLENNETMIHHLREKIRKLEHDLQESTGLIAEQTQALNTKYEHHKNNDRVNKIQQRQIEILNKKLSDEIAKEELYKQQIEKLQTSLQKAQSSPSLSHHSKLPACNSPDERKCDKHTEEIIKLQTQIEHLMKEKHHAVEQFQTQIQKLKTTHESQVKEIKQIIETLKIKKNGEVMKWADLSVELTEMKRLKEEQCIELEALKNQINRPLTKIGGNTKINNYEDNIKNLEQHEKVYTFLADEEENTKANLDTNAKKNLSQQDWHNLILEKTQMQKSMAKIEEQTAQYKKLLESVHQEFQQYKQVSAIRVAFCFELCVKNTITFPTANEIAQLKQKTITQQETISTLRNEQLLLQQHLCQLKQDNQSLLANCESQSRRDKANHKQFQNIHNDGDEELSAILASDDQQISYANFVNSQKVKQMQDTITHQNAQIKILTTTLEALQNIGKSLHGQNTNQATIVKLSSQLTSLQELQLLQSKYEQEMRIRKAFETKYQENRKETVSLEQMTQYLKDENNRLGQELLKSTEESSKLNNTIFVLQNDLKNLEMKMECVTKHNYIIQNELDVLSKKHFDHLSKISQDKTAKGIPEYLVSKEAGDTGTTMGASDHPCWRRLTSFISATKKIYNEDEHQVMDHIIDCVSEYSSELTKWQKKCDYYVWFTHLKNTECNQLQTQVFHLQSSVEILRKFCLSLQNDWKNALCNPALTNNKNCKIAVQQKNEMLQLHQKLSKAKAQNALLQAQLIEYKKDIEIIKTNEKIRLSKENSQIKEYRERFKEELKELLQDKDRTLKDYLQTHLKEVRKQIFFYEPFLLFVENCVEATTQEFFEFANELMAMKYVQQDLSNELRQAYQEIEDLKESNMQLTESLQSTQSTLKTWHPSGCSDNNFTEIDFRKFEELEKENEQLKKEVNEYKHTNQSLQQEILLFQKEIKYLKEWNENESKQYHEELNNLRKQMMDEREKLATNYNEQLSTVHEQSKKQVEKHQNTIQSLTNKLNKILCTQNHQCDKKEKDTDISTLYENQAHQLQKTNTHLQTMKMRISQLEFELADTQREKEAQKMVVEHLQETIHLMYPNVYNDNINNPQTISSRQVIQVLAKELVKSRKEQSELLVKLRVCTQNQAELQEVIVAKEKRMQEVKEQMKIGSSAGESGNKRLSSKKVVHLNESCVGSSSRAHNYEEIMLDMTKKDAEIRHLKKKLSLEQTKVNTLYDLQELQVFFFLCAHDLFYNNYLFAIDAHTQKEIGRQNSGVVEMPRPSCKLEDQSVKDSETKKKEEINQQLLTQMKHSIPDLMGHGGITNLEQATQLSKQFDFLAKTLSSHLKKMDKFLHQSSLQTHKASNHTISLRLKKIQETLKTEWIHISAISDQIHSSLGNVEHALMPVIREYRTLHEKHLQQSMHFVK</sequence>
<evidence type="ECO:0000313" key="3">
    <source>
        <dbReference type="EMBL" id="ETO15691.1"/>
    </source>
</evidence>
<dbReference type="PANTHER" id="PTHR23159">
    <property type="entry name" value="CENTROSOMAL PROTEIN 2"/>
    <property type="match status" value="1"/>
</dbReference>
<feature type="coiled-coil region" evidence="1">
    <location>
        <begin position="1038"/>
        <end position="1072"/>
    </location>
</feature>
<feature type="coiled-coil region" evidence="1">
    <location>
        <begin position="10"/>
        <end position="37"/>
    </location>
</feature>
<name>X6MPT6_RETFI</name>
<keyword evidence="1" id="KW-0175">Coiled coil</keyword>
<dbReference type="Proteomes" id="UP000023152">
    <property type="component" value="Unassembled WGS sequence"/>
</dbReference>
<protein>
    <submittedName>
        <fullName evidence="3">Uncharacterized protein</fullName>
    </submittedName>
</protein>
<dbReference type="EMBL" id="ASPP01018873">
    <property type="protein sequence ID" value="ETO15691.1"/>
    <property type="molecule type" value="Genomic_DNA"/>
</dbReference>
<dbReference type="PANTHER" id="PTHR23159:SF31">
    <property type="entry name" value="CENTROSOME-ASSOCIATED PROTEIN CEP250 ISOFORM X1"/>
    <property type="match status" value="1"/>
</dbReference>